<feature type="signal peptide" evidence="1">
    <location>
        <begin position="1"/>
        <end position="23"/>
    </location>
</feature>
<sequence>MMKKLTKSLIAAGLLTASAAASAELSVNVGAMSDYWFRGIDQTANNASLMAGADYDFGNGFYVGTWGAQLDDAEIEYDLYGGYAGEIGDFTYDVGYAGYFYTVDDASDYHELILGGGYKFLSAQFVLGRENVDGAGDDADYTFFSLTGEYEGAYLTYGVFGEDYEGDYVEAGYGTTIQGLDMSLAFIKQLDTELDGDGEKDSEFVFTISKTFDL</sequence>
<dbReference type="InterPro" id="IPR010239">
    <property type="entry name" value="CHP02001"/>
</dbReference>
<dbReference type="Pfam" id="PF09694">
    <property type="entry name" value="Gcw_chp"/>
    <property type="match status" value="1"/>
</dbReference>
<feature type="chain" id="PRO_5017288592" description="Outer membrane protein beta-barrel domain-containing protein" evidence="1">
    <location>
        <begin position="24"/>
        <end position="214"/>
    </location>
</feature>
<evidence type="ECO:0008006" key="4">
    <source>
        <dbReference type="Google" id="ProtNLM"/>
    </source>
</evidence>
<proteinExistence type="predicted"/>
<evidence type="ECO:0000313" key="3">
    <source>
        <dbReference type="Proteomes" id="UP000242469"/>
    </source>
</evidence>
<gene>
    <name evidence="2" type="ORF">SAMN02745729_101367</name>
</gene>
<evidence type="ECO:0000313" key="2">
    <source>
        <dbReference type="EMBL" id="SEA06374.1"/>
    </source>
</evidence>
<dbReference type="AlphaFoldDB" id="A0A1H3Y685"/>
<keyword evidence="1" id="KW-0732">Signal</keyword>
<dbReference type="STRING" id="1122198.SAMN02745729_101367"/>
<evidence type="ECO:0000256" key="1">
    <source>
        <dbReference type="SAM" id="SignalP"/>
    </source>
</evidence>
<reference evidence="3" key="1">
    <citation type="submission" date="2016-10" db="EMBL/GenBank/DDBJ databases">
        <authorList>
            <person name="Varghese N."/>
            <person name="Submissions S."/>
        </authorList>
    </citation>
    <scope>NUCLEOTIDE SEQUENCE [LARGE SCALE GENOMIC DNA]</scope>
    <source>
        <strain evidence="3">DSM 11526</strain>
    </source>
</reference>
<accession>A0A1H3Y685</accession>
<dbReference type="EMBL" id="FNRJ01000001">
    <property type="protein sequence ID" value="SEA06374.1"/>
    <property type="molecule type" value="Genomic_DNA"/>
</dbReference>
<dbReference type="NCBIfam" id="TIGR02001">
    <property type="entry name" value="gcw_chp"/>
    <property type="match status" value="1"/>
</dbReference>
<keyword evidence="3" id="KW-1185">Reference proteome</keyword>
<organism evidence="2 3">
    <name type="scientific">Marinobacterium iners DSM 11526</name>
    <dbReference type="NCBI Taxonomy" id="1122198"/>
    <lineage>
        <taxon>Bacteria</taxon>
        <taxon>Pseudomonadati</taxon>
        <taxon>Pseudomonadota</taxon>
        <taxon>Gammaproteobacteria</taxon>
        <taxon>Oceanospirillales</taxon>
        <taxon>Oceanospirillaceae</taxon>
        <taxon>Marinobacterium</taxon>
    </lineage>
</organism>
<dbReference type="Proteomes" id="UP000242469">
    <property type="component" value="Unassembled WGS sequence"/>
</dbReference>
<dbReference type="OrthoDB" id="9793561at2"/>
<name>A0A1H3Y685_9GAMM</name>
<protein>
    <recommendedName>
        <fullName evidence="4">Outer membrane protein beta-barrel domain-containing protein</fullName>
    </recommendedName>
</protein>